<dbReference type="EMBL" id="DWUX01000087">
    <property type="protein sequence ID" value="HJD39316.1"/>
    <property type="molecule type" value="Genomic_DNA"/>
</dbReference>
<keyword evidence="2" id="KW-0732">Signal</keyword>
<evidence type="ECO:0000313" key="4">
    <source>
        <dbReference type="Proteomes" id="UP000823850"/>
    </source>
</evidence>
<comment type="caution">
    <text evidence="3">The sequence shown here is derived from an EMBL/GenBank/DDBJ whole genome shotgun (WGS) entry which is preliminary data.</text>
</comment>
<feature type="region of interest" description="Disordered" evidence="1">
    <location>
        <begin position="29"/>
        <end position="84"/>
    </location>
</feature>
<sequence length="1383" mass="153300">MKKGIRKILAAMLSAAMVVSVFPSSVTAAPENAETAGATQEEQTEAAAEPAEESVQPEETAEAAAQDSEEAEQPEASAEEQAAEAQAVEASLQARSIDWEALKEYIRKAIFQDYESTAVNLSEFSLQEEEAATVTDEVLTESNATTLVDTEFVENEEGQVETMTISMDPELKAVAQELDELSDGEGEQGSQEGPIPMTDEQKQQVLDAYASYLEYVESEPDYFGIRTPFFTQKELGDSDWGPLGSLLVITGMTEEQIEDGTVTFEMLYGSVQMFDQGNRAAVDQFGESLLAAKDQALSHLDDSMSTVEKLLVLNDWLADWANFDMAYIMNMEAPEPVDTGIDSNILGLWEGNQFGPLCLKKGVCLGYANAYTYLVQWAFPEIYKNADGSWKTKEELNYVTKTEQAADENGVQTLDAEGNPVTVEVKEWDPDAAYMVDYVRITYDATVTMFGEPQENFGSDHYWNAVKVDDKWYYVDPCYTDIYIECMIRERVETDGNMNHMYFMISDPTVRELYDGYYKSLDTLYENIATDETYQKSWIAYVKSPVDVVDGDYYYFYDSTDLIEQMNQYGGMGGNTASQASSRAGYEDLMGDSDYQLVCRDGDSADTANEFTTLVNFVDGTVLNPETGEMEENSLIKELYEEHLDYQEKFPSVAISGSVYNGVFYFNISNCILSYNLSTGEVAKVIEYNKVSAHRDLSVALGGMGFSVVPNDSEDVDLTVYNNPIASMTIKDDGNMYVSVATNYGWISGKTSMEDTENLGYAYQETNYNPGYNSYFNYNNEINDNDEFMWSANFVDTIAMSHLTGSDHTYEDVTVAPSCGREGFTESRCTECGMIEPGTERTDIKEALGHHYIQMEDQHYTKDDEGNFNTETVYICASCLDAKSELDEGEEAGVHIYGDPTFTWSEDHSSCTAEFGCVVCSVQNLDCLQGIENPVQTVECEVTSDNEGFDCAAGGTITYTATCEFDGKEYTTEEAVEIPAGEHVYGEPTFTWADDYSTCKITLKCANCGTTVEEDCTVTPETTEATCTEDGKSVYTATYTMGEKTYTDTKEEVIPAKGHDYVYKDNGDGTHTVTCNNCDLNEVENCEYEDYTCIKCGAVNNDAVAPVEGLTATSAGKQKVRISWQASEGADGYLICRKQNDVYDGVIGYVVGEDVTSYTDKEALDTDYSFYWVFPYVQDSEGNVIEGRCPKYVYGMGVTAPVKNLKATSVNDGVLLSWTMSNDAEGYLVYGIKNGGSYSYIGMVNDGRTQFKDKGASSTEWSFYWVFPYHTNDDGKMIPGRCPQYVYGRAASTSITDFKATSVEGGVELTWNDTSDADGYLIYGRRAGGAYESIGMTTTGMKYTDTKASATEYNYYWVYPYKTDSNGNVTVGVGSDYVYAKAK</sequence>
<dbReference type="SUPFAM" id="SSF54001">
    <property type="entry name" value="Cysteine proteinases"/>
    <property type="match status" value="1"/>
</dbReference>
<feature type="compositionally biased region" description="Low complexity" evidence="1">
    <location>
        <begin position="31"/>
        <end position="49"/>
    </location>
</feature>
<evidence type="ECO:0000256" key="2">
    <source>
        <dbReference type="SAM" id="SignalP"/>
    </source>
</evidence>
<feature type="compositionally biased region" description="Acidic residues" evidence="1">
    <location>
        <begin position="50"/>
        <end position="82"/>
    </location>
</feature>
<evidence type="ECO:0000313" key="3">
    <source>
        <dbReference type="EMBL" id="HJD39316.1"/>
    </source>
</evidence>
<accession>A0A9D2U338</accession>
<feature type="signal peptide" evidence="2">
    <location>
        <begin position="1"/>
        <end position="28"/>
    </location>
</feature>
<reference evidence="3" key="1">
    <citation type="journal article" date="2021" name="PeerJ">
        <title>Extensive microbial diversity within the chicken gut microbiome revealed by metagenomics and culture.</title>
        <authorList>
            <person name="Gilroy R."/>
            <person name="Ravi A."/>
            <person name="Getino M."/>
            <person name="Pursley I."/>
            <person name="Horton D.L."/>
            <person name="Alikhan N.F."/>
            <person name="Baker D."/>
            <person name="Gharbi K."/>
            <person name="Hall N."/>
            <person name="Watson M."/>
            <person name="Adriaenssens E.M."/>
            <person name="Foster-Nyarko E."/>
            <person name="Jarju S."/>
            <person name="Secka A."/>
            <person name="Antonio M."/>
            <person name="Oren A."/>
            <person name="Chaudhuri R.R."/>
            <person name="La Ragione R."/>
            <person name="Hildebrand F."/>
            <person name="Pallen M.J."/>
        </authorList>
    </citation>
    <scope>NUCLEOTIDE SEQUENCE</scope>
    <source>
        <strain evidence="3">ChiW19-6364</strain>
    </source>
</reference>
<proteinExistence type="predicted"/>
<name>A0A9D2U338_9FIRM</name>
<reference evidence="3" key="2">
    <citation type="submission" date="2021-04" db="EMBL/GenBank/DDBJ databases">
        <authorList>
            <person name="Gilroy R."/>
        </authorList>
    </citation>
    <scope>NUCLEOTIDE SEQUENCE</scope>
    <source>
        <strain evidence="3">ChiW19-6364</strain>
    </source>
</reference>
<dbReference type="Gene3D" id="2.60.40.10">
    <property type="entry name" value="Immunoglobulins"/>
    <property type="match status" value="3"/>
</dbReference>
<feature type="chain" id="PRO_5038471434" evidence="2">
    <location>
        <begin position="29"/>
        <end position="1383"/>
    </location>
</feature>
<dbReference type="InterPro" id="IPR013783">
    <property type="entry name" value="Ig-like_fold"/>
</dbReference>
<dbReference type="InterPro" id="IPR038765">
    <property type="entry name" value="Papain-like_cys_pep_sf"/>
</dbReference>
<dbReference type="Proteomes" id="UP000823850">
    <property type="component" value="Unassembled WGS sequence"/>
</dbReference>
<organism evidence="3 4">
    <name type="scientific">Candidatus Blautia stercoripullorum</name>
    <dbReference type="NCBI Taxonomy" id="2838502"/>
    <lineage>
        <taxon>Bacteria</taxon>
        <taxon>Bacillati</taxon>
        <taxon>Bacillota</taxon>
        <taxon>Clostridia</taxon>
        <taxon>Lachnospirales</taxon>
        <taxon>Lachnospiraceae</taxon>
        <taxon>Blautia</taxon>
    </lineage>
</organism>
<evidence type="ECO:0000256" key="1">
    <source>
        <dbReference type="SAM" id="MobiDB-lite"/>
    </source>
</evidence>
<gene>
    <name evidence="3" type="ORF">H9913_04750</name>
</gene>
<feature type="region of interest" description="Disordered" evidence="1">
    <location>
        <begin position="179"/>
        <end position="199"/>
    </location>
</feature>
<protein>
    <submittedName>
        <fullName evidence="3">Uncharacterized protein</fullName>
    </submittedName>
</protein>